<evidence type="ECO:0000313" key="1">
    <source>
        <dbReference type="EMBL" id="MFD1737498.1"/>
    </source>
</evidence>
<dbReference type="RefSeq" id="WP_377928703.1">
    <property type="nucleotide sequence ID" value="NZ_JBHUEM010000020.1"/>
</dbReference>
<evidence type="ECO:0000313" key="2">
    <source>
        <dbReference type="Proteomes" id="UP001597214"/>
    </source>
</evidence>
<gene>
    <name evidence="1" type="ORF">ACFSCX_13135</name>
</gene>
<name>A0ABW4LS51_9BACI</name>
<keyword evidence="2" id="KW-1185">Reference proteome</keyword>
<accession>A0ABW4LS51</accession>
<sequence length="122" mass="14087">MTELVYQAKAGDGYLKKGMKRTNTFFMSAQEAVAEALALKEKMDKKYKNEIQWDYNTKLSRSSKTVNILKGYLGGVRETSPFYLQIVCMEQDQDYDISTPIKPKKMNKNDKEVVNKVVKFLN</sequence>
<comment type="caution">
    <text evidence="1">The sequence shown here is derived from an EMBL/GenBank/DDBJ whole genome shotgun (WGS) entry which is preliminary data.</text>
</comment>
<proteinExistence type="predicted"/>
<dbReference type="EMBL" id="JBHUEM010000020">
    <property type="protein sequence ID" value="MFD1737498.1"/>
    <property type="molecule type" value="Genomic_DNA"/>
</dbReference>
<protein>
    <submittedName>
        <fullName evidence="1">Uncharacterized protein</fullName>
    </submittedName>
</protein>
<dbReference type="Proteomes" id="UP001597214">
    <property type="component" value="Unassembled WGS sequence"/>
</dbReference>
<reference evidence="2" key="1">
    <citation type="journal article" date="2019" name="Int. J. Syst. Evol. Microbiol.">
        <title>The Global Catalogue of Microorganisms (GCM) 10K type strain sequencing project: providing services to taxonomists for standard genome sequencing and annotation.</title>
        <authorList>
            <consortium name="The Broad Institute Genomics Platform"/>
            <consortium name="The Broad Institute Genome Sequencing Center for Infectious Disease"/>
            <person name="Wu L."/>
            <person name="Ma J."/>
        </authorList>
    </citation>
    <scope>NUCLEOTIDE SEQUENCE [LARGE SCALE GENOMIC DNA]</scope>
    <source>
        <strain evidence="2">CCUG 49339</strain>
    </source>
</reference>
<organism evidence="1 2">
    <name type="scientific">Bacillus salitolerans</name>
    <dbReference type="NCBI Taxonomy" id="1437434"/>
    <lineage>
        <taxon>Bacteria</taxon>
        <taxon>Bacillati</taxon>
        <taxon>Bacillota</taxon>
        <taxon>Bacilli</taxon>
        <taxon>Bacillales</taxon>
        <taxon>Bacillaceae</taxon>
        <taxon>Bacillus</taxon>
    </lineage>
</organism>